<comment type="caution">
    <text evidence="1">The sequence shown here is derived from an EMBL/GenBank/DDBJ whole genome shotgun (WGS) entry which is preliminary data.</text>
</comment>
<protein>
    <submittedName>
        <fullName evidence="1">Uncharacterized protein</fullName>
    </submittedName>
</protein>
<dbReference type="Proteomes" id="UP000018888">
    <property type="component" value="Unassembled WGS sequence"/>
</dbReference>
<evidence type="ECO:0000313" key="1">
    <source>
        <dbReference type="EMBL" id="POG62966.1"/>
    </source>
</evidence>
<keyword evidence="2" id="KW-1185">Reference proteome</keyword>
<dbReference type="EMBL" id="AUPC02000282">
    <property type="protein sequence ID" value="POG62966.1"/>
    <property type="molecule type" value="Genomic_DNA"/>
</dbReference>
<gene>
    <name evidence="1" type="ORF">GLOIN_2v1784652</name>
</gene>
<organism evidence="1 2">
    <name type="scientific">Rhizophagus irregularis (strain DAOM 181602 / DAOM 197198 / MUCL 43194)</name>
    <name type="common">Arbuscular mycorrhizal fungus</name>
    <name type="synonym">Glomus intraradices</name>
    <dbReference type="NCBI Taxonomy" id="747089"/>
    <lineage>
        <taxon>Eukaryota</taxon>
        <taxon>Fungi</taxon>
        <taxon>Fungi incertae sedis</taxon>
        <taxon>Mucoromycota</taxon>
        <taxon>Glomeromycotina</taxon>
        <taxon>Glomeromycetes</taxon>
        <taxon>Glomerales</taxon>
        <taxon>Glomeraceae</taxon>
        <taxon>Rhizophagus</taxon>
    </lineage>
</organism>
<accession>A0A2P4PC54</accession>
<reference evidence="1 2" key="2">
    <citation type="journal article" date="2018" name="New Phytol.">
        <title>High intraspecific genome diversity in the model arbuscular mycorrhizal symbiont Rhizophagus irregularis.</title>
        <authorList>
            <person name="Chen E.C.H."/>
            <person name="Morin E."/>
            <person name="Beaudet D."/>
            <person name="Noel J."/>
            <person name="Yildirir G."/>
            <person name="Ndikumana S."/>
            <person name="Charron P."/>
            <person name="St-Onge C."/>
            <person name="Giorgi J."/>
            <person name="Kruger M."/>
            <person name="Marton T."/>
            <person name="Ropars J."/>
            <person name="Grigoriev I.V."/>
            <person name="Hainaut M."/>
            <person name="Henrissat B."/>
            <person name="Roux C."/>
            <person name="Martin F."/>
            <person name="Corradi N."/>
        </authorList>
    </citation>
    <scope>NUCLEOTIDE SEQUENCE [LARGE SCALE GENOMIC DNA]</scope>
    <source>
        <strain evidence="1 2">DAOM 197198</strain>
    </source>
</reference>
<sequence length="131" mass="14797">MAKKVDSGVCATIHKIQLIWPNWAKQLLKRHKNDDNEDPLLLIEWVELGYIYDGYLYTLALQLIEDAYYIDPAVLTIEEKQSMFIGTKSQSYAFNAIENSQSTSASSFSPSKLANIQGGKEIKKIVTILVI</sequence>
<name>A0A2P4PC54_RHIID</name>
<dbReference type="AlphaFoldDB" id="A0A2P4PC54"/>
<proteinExistence type="predicted"/>
<evidence type="ECO:0000313" key="2">
    <source>
        <dbReference type="Proteomes" id="UP000018888"/>
    </source>
</evidence>
<reference evidence="1 2" key="1">
    <citation type="journal article" date="2013" name="Proc. Natl. Acad. Sci. U.S.A.">
        <title>Genome of an arbuscular mycorrhizal fungus provides insight into the oldest plant symbiosis.</title>
        <authorList>
            <person name="Tisserant E."/>
            <person name="Malbreil M."/>
            <person name="Kuo A."/>
            <person name="Kohler A."/>
            <person name="Symeonidi A."/>
            <person name="Balestrini R."/>
            <person name="Charron P."/>
            <person name="Duensing N."/>
            <person name="Frei Dit Frey N."/>
            <person name="Gianinazzi-Pearson V."/>
            <person name="Gilbert L.B."/>
            <person name="Handa Y."/>
            <person name="Herr J.R."/>
            <person name="Hijri M."/>
            <person name="Koul R."/>
            <person name="Kawaguchi M."/>
            <person name="Krajinski F."/>
            <person name="Lammers P.J."/>
            <person name="Masclaux F.G."/>
            <person name="Murat C."/>
            <person name="Morin E."/>
            <person name="Ndikumana S."/>
            <person name="Pagni M."/>
            <person name="Petitpierre D."/>
            <person name="Requena N."/>
            <person name="Rosikiewicz P."/>
            <person name="Riley R."/>
            <person name="Saito K."/>
            <person name="San Clemente H."/>
            <person name="Shapiro H."/>
            <person name="van Tuinen D."/>
            <person name="Becard G."/>
            <person name="Bonfante P."/>
            <person name="Paszkowski U."/>
            <person name="Shachar-Hill Y.Y."/>
            <person name="Tuskan G.A."/>
            <person name="Young P.W."/>
            <person name="Sanders I.R."/>
            <person name="Henrissat B."/>
            <person name="Rensing S.A."/>
            <person name="Grigoriev I.V."/>
            <person name="Corradi N."/>
            <person name="Roux C."/>
            <person name="Martin F."/>
        </authorList>
    </citation>
    <scope>NUCLEOTIDE SEQUENCE [LARGE SCALE GENOMIC DNA]</scope>
    <source>
        <strain evidence="1 2">DAOM 197198</strain>
    </source>
</reference>
<dbReference type="VEuPathDB" id="FungiDB:RhiirFUN_016835"/>